<evidence type="ECO:0000313" key="15">
    <source>
        <dbReference type="EMBL" id="GCL63059.1"/>
    </source>
</evidence>
<dbReference type="RefSeq" id="WP_137732805.1">
    <property type="nucleotide sequence ID" value="NZ_BJCL01000004.1"/>
</dbReference>
<name>A0A480AN22_9BURK</name>
<gene>
    <name evidence="15" type="ORF">AQPW35_21400</name>
</gene>
<keyword evidence="1" id="KW-0004">4Fe-4S</keyword>
<keyword evidence="12" id="KW-0413">Isomerase</keyword>
<proteinExistence type="inferred from homology"/>
<dbReference type="GO" id="GO:0003678">
    <property type="term" value="F:DNA helicase activity"/>
    <property type="evidence" value="ECO:0007669"/>
    <property type="project" value="InterPro"/>
</dbReference>
<keyword evidence="3" id="KW-0547">Nucleotide-binding</keyword>
<keyword evidence="2" id="KW-0479">Metal-binding</keyword>
<dbReference type="PANTHER" id="PTHR11472:SF34">
    <property type="entry name" value="REGULATOR OF TELOMERE ELONGATION HELICASE 1"/>
    <property type="match status" value="1"/>
</dbReference>
<keyword evidence="16" id="KW-1185">Reference proteome</keyword>
<dbReference type="AlphaFoldDB" id="A0A480AN22"/>
<dbReference type="EMBL" id="BJCL01000004">
    <property type="protein sequence ID" value="GCL63059.1"/>
    <property type="molecule type" value="Genomic_DNA"/>
</dbReference>
<evidence type="ECO:0000259" key="14">
    <source>
        <dbReference type="PROSITE" id="PS51193"/>
    </source>
</evidence>
<dbReference type="Proteomes" id="UP000301751">
    <property type="component" value="Unassembled WGS sequence"/>
</dbReference>
<dbReference type="PROSITE" id="PS51193">
    <property type="entry name" value="HELICASE_ATP_BIND_2"/>
    <property type="match status" value="1"/>
</dbReference>
<dbReference type="Gene3D" id="3.40.50.300">
    <property type="entry name" value="P-loop containing nucleotide triphosphate hydrolases"/>
    <property type="match status" value="2"/>
</dbReference>
<sequence>MPPDPAPDQTPAAWTYTVSVRALCEFTAKRGDLDRRFTPSATALEGLMGQSTVALRRGPDYETEIALETTCGPLRVRGRADGHDPRRRCLEEIKTIRGHPDTIPANRRLLHWAQLQTYGALFCRARGLPELALALVYFDVASQSEVELRQVCGAEELDALLAQRCDAFLAWAQQEAGHRSARDGALQALAFPQPAFRPGQRVLAEAVYRTAARGGCLLAQAPTGIGKTIGTLFPLLRAMPVHGIDKLAYLTCKGTGRLAALDALDSLRAGTTRTALRVLTLVPKDEGCVHPDKACHGDACPLARGFYDRLPAARQEAVDQGWLDAAGQRQTALRHGICPYYLGQELVRWADVLVGDVNHLFDSHGLLWGLNQALDWRLAVLVDEAHNLVDRVRQMYSADLRLGDIRGAADTAPATVRGALDRLAQASDDVVAAADPPHAVLDAPPDAFVQALQTAAGALSEHFHQHPLSVGTLLDFHFALQRFQWLVEALNDHALFEVQTPTPVAADAVLGVRNVAPACFLRRRFEALHSTTLFSATLAPPAHAMQLLGLPADTAWLDVPPPFPAEHLTVRVADGLSTRYAHRARSLQALLTVVARQFDQHPGNYLAFFSSFDYLDQAATQLARLRPDIPQWRQARRMHSGARSEFLARFQPQGRGIGFAVLGGVFAEGVDLPGPLLIGAFIATLGLPPVSPAQDAIQARLAALFGAGGAHADLVPAMQRVTQAAGRVLRTPDDRGWLWLLDDRYRRPEVVNLLPAWWQLRGGP</sequence>
<evidence type="ECO:0000256" key="1">
    <source>
        <dbReference type="ARBA" id="ARBA00022485"/>
    </source>
</evidence>
<comment type="similarity">
    <text evidence="13">Belongs to the helicase family. DinG subfamily.</text>
</comment>
<dbReference type="SMART" id="SM00488">
    <property type="entry name" value="DEXDc2"/>
    <property type="match status" value="1"/>
</dbReference>
<dbReference type="GO" id="GO:0016818">
    <property type="term" value="F:hydrolase activity, acting on acid anhydrides, in phosphorus-containing anhydrides"/>
    <property type="evidence" value="ECO:0007669"/>
    <property type="project" value="InterPro"/>
</dbReference>
<keyword evidence="7" id="KW-0067">ATP-binding</keyword>
<keyword evidence="11" id="KW-0234">DNA repair</keyword>
<dbReference type="GO" id="GO:0006281">
    <property type="term" value="P:DNA repair"/>
    <property type="evidence" value="ECO:0007669"/>
    <property type="project" value="UniProtKB-KW"/>
</dbReference>
<organism evidence="15 16">
    <name type="scientific">Pseudaquabacterium pictum</name>
    <dbReference type="NCBI Taxonomy" id="2315236"/>
    <lineage>
        <taxon>Bacteria</taxon>
        <taxon>Pseudomonadati</taxon>
        <taxon>Pseudomonadota</taxon>
        <taxon>Betaproteobacteria</taxon>
        <taxon>Burkholderiales</taxon>
        <taxon>Sphaerotilaceae</taxon>
        <taxon>Pseudaquabacterium</taxon>
    </lineage>
</organism>
<dbReference type="OrthoDB" id="9765586at2"/>
<keyword evidence="8" id="KW-0408">Iron</keyword>
<evidence type="ECO:0000256" key="13">
    <source>
        <dbReference type="ARBA" id="ARBA00038058"/>
    </source>
</evidence>
<evidence type="ECO:0000256" key="10">
    <source>
        <dbReference type="ARBA" id="ARBA00023125"/>
    </source>
</evidence>
<dbReference type="GO" id="GO:0005524">
    <property type="term" value="F:ATP binding"/>
    <property type="evidence" value="ECO:0007669"/>
    <property type="project" value="UniProtKB-KW"/>
</dbReference>
<evidence type="ECO:0000256" key="2">
    <source>
        <dbReference type="ARBA" id="ARBA00022723"/>
    </source>
</evidence>
<dbReference type="InterPro" id="IPR006554">
    <property type="entry name" value="Helicase-like_DEXD_c2"/>
</dbReference>
<evidence type="ECO:0000256" key="6">
    <source>
        <dbReference type="ARBA" id="ARBA00022806"/>
    </source>
</evidence>
<dbReference type="Pfam" id="PF13307">
    <property type="entry name" value="Helicase_C_2"/>
    <property type="match status" value="1"/>
</dbReference>
<keyword evidence="9" id="KW-0411">Iron-sulfur</keyword>
<keyword evidence="5" id="KW-0378">Hydrolase</keyword>
<evidence type="ECO:0000256" key="9">
    <source>
        <dbReference type="ARBA" id="ARBA00023014"/>
    </source>
</evidence>
<dbReference type="GO" id="GO:0051539">
    <property type="term" value="F:4 iron, 4 sulfur cluster binding"/>
    <property type="evidence" value="ECO:0007669"/>
    <property type="project" value="UniProtKB-KW"/>
</dbReference>
<keyword evidence="10" id="KW-0238">DNA-binding</keyword>
<dbReference type="GO" id="GO:0003677">
    <property type="term" value="F:DNA binding"/>
    <property type="evidence" value="ECO:0007669"/>
    <property type="project" value="UniProtKB-KW"/>
</dbReference>
<dbReference type="Pfam" id="PF06733">
    <property type="entry name" value="DEAD_2"/>
    <property type="match status" value="1"/>
</dbReference>
<evidence type="ECO:0000313" key="16">
    <source>
        <dbReference type="Proteomes" id="UP000301751"/>
    </source>
</evidence>
<accession>A0A480AN22</accession>
<evidence type="ECO:0000256" key="3">
    <source>
        <dbReference type="ARBA" id="ARBA00022741"/>
    </source>
</evidence>
<dbReference type="PANTHER" id="PTHR11472">
    <property type="entry name" value="DNA REPAIR DEAD HELICASE RAD3/XP-D SUBFAMILY MEMBER"/>
    <property type="match status" value="1"/>
</dbReference>
<dbReference type="GO" id="GO:0046872">
    <property type="term" value="F:metal ion binding"/>
    <property type="evidence" value="ECO:0007669"/>
    <property type="project" value="UniProtKB-KW"/>
</dbReference>
<dbReference type="InterPro" id="IPR045028">
    <property type="entry name" value="DinG/Rad3-like"/>
</dbReference>
<dbReference type="InterPro" id="IPR006555">
    <property type="entry name" value="ATP-dep_Helicase_C"/>
</dbReference>
<feature type="domain" description="Helicase ATP-binding" evidence="14">
    <location>
        <begin position="186"/>
        <end position="441"/>
    </location>
</feature>
<protein>
    <recommendedName>
        <fullName evidence="14">Helicase ATP-binding domain-containing protein</fullName>
    </recommendedName>
</protein>
<evidence type="ECO:0000256" key="7">
    <source>
        <dbReference type="ARBA" id="ARBA00022840"/>
    </source>
</evidence>
<reference evidence="16" key="1">
    <citation type="submission" date="2019-03" db="EMBL/GenBank/DDBJ databases">
        <title>Aquabacterium pictum sp.nov., the first bacteriochlorophyll a-containing freshwater bacterium in the genus Aquabacterium of the class Betaproteobacteria.</title>
        <authorList>
            <person name="Hirose S."/>
            <person name="Tank M."/>
            <person name="Hara E."/>
            <person name="Tamaki H."/>
            <person name="Takaichi S."/>
            <person name="Haruta S."/>
            <person name="Hanada S."/>
        </authorList>
    </citation>
    <scope>NUCLEOTIDE SEQUENCE [LARGE SCALE GENOMIC DNA]</scope>
    <source>
        <strain evidence="16">W35</strain>
    </source>
</reference>
<dbReference type="InterPro" id="IPR010614">
    <property type="entry name" value="RAD3-like_helicase_DEAD"/>
</dbReference>
<evidence type="ECO:0000256" key="8">
    <source>
        <dbReference type="ARBA" id="ARBA00023004"/>
    </source>
</evidence>
<dbReference type="SMART" id="SM00491">
    <property type="entry name" value="HELICc2"/>
    <property type="match status" value="1"/>
</dbReference>
<keyword evidence="4" id="KW-0227">DNA damage</keyword>
<comment type="caution">
    <text evidence="15">The sequence shown here is derived from an EMBL/GenBank/DDBJ whole genome shotgun (WGS) entry which is preliminary data.</text>
</comment>
<evidence type="ECO:0000256" key="12">
    <source>
        <dbReference type="ARBA" id="ARBA00023235"/>
    </source>
</evidence>
<dbReference type="InterPro" id="IPR027417">
    <property type="entry name" value="P-loop_NTPase"/>
</dbReference>
<dbReference type="SUPFAM" id="SSF52540">
    <property type="entry name" value="P-loop containing nucleoside triphosphate hydrolases"/>
    <property type="match status" value="2"/>
</dbReference>
<evidence type="ECO:0000256" key="5">
    <source>
        <dbReference type="ARBA" id="ARBA00022801"/>
    </source>
</evidence>
<dbReference type="InterPro" id="IPR014013">
    <property type="entry name" value="Helic_SF1/SF2_ATP-bd_DinG/Rad3"/>
</dbReference>
<evidence type="ECO:0000256" key="4">
    <source>
        <dbReference type="ARBA" id="ARBA00022763"/>
    </source>
</evidence>
<evidence type="ECO:0000256" key="11">
    <source>
        <dbReference type="ARBA" id="ARBA00023204"/>
    </source>
</evidence>
<keyword evidence="6" id="KW-0347">Helicase</keyword>